<accession>A0A1G8Y8Z4</accession>
<protein>
    <submittedName>
        <fullName evidence="1">Uncharacterized protein</fullName>
    </submittedName>
</protein>
<reference evidence="1 2" key="1">
    <citation type="submission" date="2016-10" db="EMBL/GenBank/DDBJ databases">
        <authorList>
            <person name="de Groot N.N."/>
        </authorList>
    </citation>
    <scope>NUCLEOTIDE SEQUENCE [LARGE SCALE GENOMIC DNA]</scope>
    <source>
        <strain evidence="1 2">DSM 18346</strain>
    </source>
</reference>
<name>A0A1G8Y8Z4_9FIRM</name>
<keyword evidence="2" id="KW-1185">Reference proteome</keyword>
<dbReference type="EMBL" id="FNFP01000001">
    <property type="protein sequence ID" value="SDJ99256.1"/>
    <property type="molecule type" value="Genomic_DNA"/>
</dbReference>
<evidence type="ECO:0000313" key="2">
    <source>
        <dbReference type="Proteomes" id="UP000198718"/>
    </source>
</evidence>
<dbReference type="AlphaFoldDB" id="A0A1G8Y8Z4"/>
<organism evidence="1 2">
    <name type="scientific">Natronincola ferrireducens</name>
    <dbReference type="NCBI Taxonomy" id="393762"/>
    <lineage>
        <taxon>Bacteria</taxon>
        <taxon>Bacillati</taxon>
        <taxon>Bacillota</taxon>
        <taxon>Clostridia</taxon>
        <taxon>Peptostreptococcales</taxon>
        <taxon>Natronincolaceae</taxon>
        <taxon>Natronincola</taxon>
    </lineage>
</organism>
<evidence type="ECO:0000313" key="1">
    <source>
        <dbReference type="EMBL" id="SDJ99256.1"/>
    </source>
</evidence>
<sequence>MKTFKAMKATETVVFSALICFLLLLSAPYKPHSFYKRWGFAFDFYRITEILRDNL</sequence>
<proteinExistence type="predicted"/>
<dbReference type="Proteomes" id="UP000198718">
    <property type="component" value="Unassembled WGS sequence"/>
</dbReference>
<gene>
    <name evidence="1" type="ORF">SAMN05660472_00466</name>
</gene>